<gene>
    <name evidence="1" type="ORF">ACFOOG_02420</name>
</gene>
<accession>A0ABV7ZU73</accession>
<organism evidence="1 2">
    <name type="scientific">Saccharospirillum mangrovi</name>
    <dbReference type="NCBI Taxonomy" id="2161747"/>
    <lineage>
        <taxon>Bacteria</taxon>
        <taxon>Pseudomonadati</taxon>
        <taxon>Pseudomonadota</taxon>
        <taxon>Gammaproteobacteria</taxon>
        <taxon>Oceanospirillales</taxon>
        <taxon>Saccharospirillaceae</taxon>
        <taxon>Saccharospirillum</taxon>
    </lineage>
</organism>
<dbReference type="Proteomes" id="UP001595617">
    <property type="component" value="Unassembled WGS sequence"/>
</dbReference>
<dbReference type="EMBL" id="JBHRYR010000002">
    <property type="protein sequence ID" value="MFC3851676.1"/>
    <property type="molecule type" value="Genomic_DNA"/>
</dbReference>
<comment type="caution">
    <text evidence="1">The sequence shown here is derived from an EMBL/GenBank/DDBJ whole genome shotgun (WGS) entry which is preliminary data.</text>
</comment>
<dbReference type="RefSeq" id="WP_380692948.1">
    <property type="nucleotide sequence ID" value="NZ_JBHRYR010000002.1"/>
</dbReference>
<evidence type="ECO:0000313" key="2">
    <source>
        <dbReference type="Proteomes" id="UP001595617"/>
    </source>
</evidence>
<name>A0ABV7ZU73_9GAMM</name>
<keyword evidence="2" id="KW-1185">Reference proteome</keyword>
<protein>
    <submittedName>
        <fullName evidence="1">Uncharacterized protein</fullName>
    </submittedName>
</protein>
<evidence type="ECO:0000313" key="1">
    <source>
        <dbReference type="EMBL" id="MFC3851676.1"/>
    </source>
</evidence>
<reference evidence="2" key="1">
    <citation type="journal article" date="2019" name="Int. J. Syst. Evol. Microbiol.">
        <title>The Global Catalogue of Microorganisms (GCM) 10K type strain sequencing project: providing services to taxonomists for standard genome sequencing and annotation.</title>
        <authorList>
            <consortium name="The Broad Institute Genomics Platform"/>
            <consortium name="The Broad Institute Genome Sequencing Center for Infectious Disease"/>
            <person name="Wu L."/>
            <person name="Ma J."/>
        </authorList>
    </citation>
    <scope>NUCLEOTIDE SEQUENCE [LARGE SCALE GENOMIC DNA]</scope>
    <source>
        <strain evidence="2">IBRC 10765</strain>
    </source>
</reference>
<proteinExistence type="predicted"/>
<sequence length="98" mass="11265">MNAYNIRQLKKMREQVASYQVGDLSLQSLIGDLIFLRDSLTETKDDWERELTYLIVDLESANTYALEKNNGKLDSMTSKIVYDALEKLAILIEKSMEA</sequence>